<evidence type="ECO:0000256" key="1">
    <source>
        <dbReference type="SAM" id="MobiDB-lite"/>
    </source>
</evidence>
<organism evidence="2 3">
    <name type="scientific">Microctonus aethiopoides</name>
    <dbReference type="NCBI Taxonomy" id="144406"/>
    <lineage>
        <taxon>Eukaryota</taxon>
        <taxon>Metazoa</taxon>
        <taxon>Ecdysozoa</taxon>
        <taxon>Arthropoda</taxon>
        <taxon>Hexapoda</taxon>
        <taxon>Insecta</taxon>
        <taxon>Pterygota</taxon>
        <taxon>Neoptera</taxon>
        <taxon>Endopterygota</taxon>
        <taxon>Hymenoptera</taxon>
        <taxon>Apocrita</taxon>
        <taxon>Ichneumonoidea</taxon>
        <taxon>Braconidae</taxon>
        <taxon>Euphorinae</taxon>
        <taxon>Microctonus</taxon>
    </lineage>
</organism>
<feature type="region of interest" description="Disordered" evidence="1">
    <location>
        <begin position="312"/>
        <end position="406"/>
    </location>
</feature>
<proteinExistence type="predicted"/>
<evidence type="ECO:0000313" key="2">
    <source>
        <dbReference type="EMBL" id="KAK0170017.1"/>
    </source>
</evidence>
<evidence type="ECO:0000313" key="3">
    <source>
        <dbReference type="Proteomes" id="UP001168990"/>
    </source>
</evidence>
<name>A0AA39FI46_9HYME</name>
<dbReference type="EMBL" id="JAQQBS010000004">
    <property type="protein sequence ID" value="KAK0170017.1"/>
    <property type="molecule type" value="Genomic_DNA"/>
</dbReference>
<dbReference type="AlphaFoldDB" id="A0AA39FI46"/>
<feature type="region of interest" description="Disordered" evidence="1">
    <location>
        <begin position="569"/>
        <end position="591"/>
    </location>
</feature>
<feature type="compositionally biased region" description="Polar residues" evidence="1">
    <location>
        <begin position="312"/>
        <end position="322"/>
    </location>
</feature>
<gene>
    <name evidence="2" type="ORF">PV328_010631</name>
</gene>
<feature type="compositionally biased region" description="Polar residues" evidence="1">
    <location>
        <begin position="392"/>
        <end position="406"/>
    </location>
</feature>
<accession>A0AA39FI46</accession>
<reference evidence="2" key="1">
    <citation type="journal article" date="2023" name="bioRxiv">
        <title>Scaffold-level genome assemblies of two parasitoid biocontrol wasps reveal the parthenogenesis mechanism and an associated novel virus.</title>
        <authorList>
            <person name="Inwood S."/>
            <person name="Skelly J."/>
            <person name="Guhlin J."/>
            <person name="Harrop T."/>
            <person name="Goldson S."/>
            <person name="Dearden P."/>
        </authorList>
    </citation>
    <scope>NUCLEOTIDE SEQUENCE</scope>
    <source>
        <strain evidence="2">Irish</strain>
        <tissue evidence="2">Whole body</tissue>
    </source>
</reference>
<comment type="caution">
    <text evidence="2">The sequence shown here is derived from an EMBL/GenBank/DDBJ whole genome shotgun (WGS) entry which is preliminary data.</text>
</comment>
<feature type="compositionally biased region" description="Polar residues" evidence="1">
    <location>
        <begin position="368"/>
        <end position="377"/>
    </location>
</feature>
<keyword evidence="3" id="KW-1185">Reference proteome</keyword>
<protein>
    <recommendedName>
        <fullName evidence="4">BEN domain-containing protein</fullName>
    </recommendedName>
</protein>
<dbReference type="Proteomes" id="UP001168990">
    <property type="component" value="Unassembled WGS sequence"/>
</dbReference>
<sequence length="591" mass="66390">MTTARQCAVVWWFETNQVSTTLLDVLPYQHRVIGAETMISGHKAKVVAICGENESKDAVLSMNCMMNNNNNNSTPPKKPIKKQTKKIEGTTKKINPKKEVIELQMNNKHECQTGIGDIVPMFQKSNRSEIEIHNNATSFATTHTTSSHAFPIKPQFSSTSFNSPAFSMQYPSAFPRIASTTGSEPPRNFKFSKAPFLSGSTPHSSLSPMFLNDTDNSSSLPSSVNPDTNTIYRGVLENQQPQDFLTSWYSSHCDKKVTPTTPKIPSHSLSIHDAHSPSQLIDLDMWRKGRSTVTNSSCSSTLLQQNHDSILPSMTNRTSTAPSIEHPLTHVPPESDANKQKISPHSSKFIPSINSPTSCGLKFDDNSLDGTNTNNVVEESDDGFVQDDSRDISNSSPTLDLSSQQMDRNHKENIRMICNSLGVNKENIQFLENICNVFKRYLDEEKQDEIQKSVDNIVVISPEYLQAGENKVEIFPGGGFYMPSSIWNLISLTHGPDFSNWKSFVKDVLLQVYDDKLFNYTARGKRGRPSIDPKLLKSLFRKINEPRSRQDQLPEKTLINYINHSIANRRDYQKQKRTAESNEAVKKPKKK</sequence>
<evidence type="ECO:0008006" key="4">
    <source>
        <dbReference type="Google" id="ProtNLM"/>
    </source>
</evidence>
<reference evidence="2" key="2">
    <citation type="submission" date="2023-03" db="EMBL/GenBank/DDBJ databases">
        <authorList>
            <person name="Inwood S.N."/>
            <person name="Skelly J.G."/>
            <person name="Guhlin J."/>
            <person name="Harrop T.W.R."/>
            <person name="Goldson S.G."/>
            <person name="Dearden P.K."/>
        </authorList>
    </citation>
    <scope>NUCLEOTIDE SEQUENCE</scope>
    <source>
        <strain evidence="2">Irish</strain>
        <tissue evidence="2">Whole body</tissue>
    </source>
</reference>